<reference evidence="1" key="1">
    <citation type="submission" date="2022-10" db="EMBL/GenBank/DDBJ databases">
        <title>Two novel species of Flavobacterium.</title>
        <authorList>
            <person name="Liu Q."/>
            <person name="Xin Y.-H."/>
        </authorList>
    </citation>
    <scope>NUCLEOTIDE SEQUENCE</scope>
    <source>
        <strain evidence="1">LS1R47</strain>
    </source>
</reference>
<dbReference type="Proteomes" id="UP001151133">
    <property type="component" value="Unassembled WGS sequence"/>
</dbReference>
<gene>
    <name evidence="1" type="ORF">OIU80_19020</name>
</gene>
<organism evidence="1 2">
    <name type="scientific">Flavobacterium frigoritolerans</name>
    <dbReference type="NCBI Taxonomy" id="2987686"/>
    <lineage>
        <taxon>Bacteria</taxon>
        <taxon>Pseudomonadati</taxon>
        <taxon>Bacteroidota</taxon>
        <taxon>Flavobacteriia</taxon>
        <taxon>Flavobacteriales</taxon>
        <taxon>Flavobacteriaceae</taxon>
        <taxon>Flavobacterium</taxon>
    </lineage>
</organism>
<dbReference type="EMBL" id="JAOZEV010000022">
    <property type="protein sequence ID" value="MCV9934376.1"/>
    <property type="molecule type" value="Genomic_DNA"/>
</dbReference>
<comment type="caution">
    <text evidence="1">The sequence shown here is derived from an EMBL/GenBank/DDBJ whole genome shotgun (WGS) entry which is preliminary data.</text>
</comment>
<keyword evidence="2" id="KW-1185">Reference proteome</keyword>
<accession>A0A9X3CA45</accession>
<dbReference type="RefSeq" id="WP_264288557.1">
    <property type="nucleotide sequence ID" value="NZ_JAOZEV010000022.1"/>
</dbReference>
<evidence type="ECO:0000313" key="2">
    <source>
        <dbReference type="Proteomes" id="UP001151133"/>
    </source>
</evidence>
<name>A0A9X3CA45_9FLAO</name>
<protein>
    <submittedName>
        <fullName evidence="1">Glyoxalase</fullName>
    </submittedName>
</protein>
<proteinExistence type="predicted"/>
<sequence>MSQRDTFLQEFRGPTLGTVNAQSSADELFQNEVLRPILKLQNDLLVAVFINYVNKNKTDFYSYTVEKKLLVIENAIQKDIKFRNSLKGMVIALFTLDEYQSYILNSSSLNKRMMNLVIERLKNQVQLFELESNNESF</sequence>
<evidence type="ECO:0000313" key="1">
    <source>
        <dbReference type="EMBL" id="MCV9934376.1"/>
    </source>
</evidence>
<dbReference type="AlphaFoldDB" id="A0A9X3CA45"/>